<keyword evidence="12" id="KW-0902">Two-component regulatory system</keyword>
<dbReference type="CDD" id="cd00082">
    <property type="entry name" value="HisKA"/>
    <property type="match status" value="1"/>
</dbReference>
<organism evidence="17 18">
    <name type="scientific">Brumicola pallidula DSM 14239 = ACAM 615</name>
    <dbReference type="NCBI Taxonomy" id="1121922"/>
    <lineage>
        <taxon>Bacteria</taxon>
        <taxon>Pseudomonadati</taxon>
        <taxon>Pseudomonadota</taxon>
        <taxon>Gammaproteobacteria</taxon>
        <taxon>Alteromonadales</taxon>
        <taxon>Alteromonadaceae</taxon>
        <taxon>Brumicola</taxon>
    </lineage>
</organism>
<evidence type="ECO:0000313" key="17">
    <source>
        <dbReference type="EMBL" id="GAC28812.1"/>
    </source>
</evidence>
<evidence type="ECO:0000256" key="7">
    <source>
        <dbReference type="ARBA" id="ARBA00022692"/>
    </source>
</evidence>
<protein>
    <recommendedName>
        <fullName evidence="3">histidine kinase</fullName>
        <ecNumber evidence="3">2.7.13.3</ecNumber>
    </recommendedName>
</protein>
<dbReference type="InterPro" id="IPR036890">
    <property type="entry name" value="HATPase_C_sf"/>
</dbReference>
<dbReference type="EMBL" id="BAEQ01000030">
    <property type="protein sequence ID" value="GAC28812.1"/>
    <property type="molecule type" value="Genomic_DNA"/>
</dbReference>
<feature type="transmembrane region" description="Helical" evidence="14">
    <location>
        <begin position="164"/>
        <end position="186"/>
    </location>
</feature>
<sequence length="497" mass="55137">MRLAKFNPFNSLFGRVFIWFWTALVVILLSAFFLEKQLNDVLEVNAVSQQQESETALIMQRFRNVVERSNNLNQSLRRLGQRKGIHIVAINTKTKQLNASFPARLSRNIDELNAFVESDSPLLIRLNNMEFVGPYEVIFKGSKYKIYFGRLLLRSERHMTSRSTLAISGLALAILLSTVFCFALVLSITKPLGALRLASNRLAKGDLTTRIEGLENRKDEVGNLAEDFNTMAARLQSLIDSQKQLVANVSHELRTPLTRLQLAVALLEDQLNTQTEDSINNVNAKHLSRIENEIVKMDQMIGQVLTLAKINASMQGVDLQETTLSGLLNNVLQDAQFEAEAMNKSLLVNVIPEVSIKADMILLISAIENILRNAIRFAANEVSCELNIEAHNLATDFVEIVINDDGVGMSAAELKTVFDPFFRGSHQVHEVSKGAGLGLSIAKAAIEMHGGSIQAKARFDKDISQAHIQVGERSCAEQSPLTGLSVIIRLPIFSKTS</sequence>
<evidence type="ECO:0000256" key="9">
    <source>
        <dbReference type="ARBA" id="ARBA00022777"/>
    </source>
</evidence>
<evidence type="ECO:0000256" key="2">
    <source>
        <dbReference type="ARBA" id="ARBA00004651"/>
    </source>
</evidence>
<dbReference type="CDD" id="cd06225">
    <property type="entry name" value="HAMP"/>
    <property type="match status" value="1"/>
</dbReference>
<dbReference type="Pfam" id="PF02518">
    <property type="entry name" value="HATPase_c"/>
    <property type="match status" value="1"/>
</dbReference>
<evidence type="ECO:0000313" key="18">
    <source>
        <dbReference type="Proteomes" id="UP000006251"/>
    </source>
</evidence>
<dbReference type="GO" id="GO:0005886">
    <property type="term" value="C:plasma membrane"/>
    <property type="evidence" value="ECO:0007669"/>
    <property type="project" value="UniProtKB-SubCell"/>
</dbReference>
<dbReference type="OrthoDB" id="9804645at2"/>
<dbReference type="SMART" id="SM00388">
    <property type="entry name" value="HisKA"/>
    <property type="match status" value="1"/>
</dbReference>
<dbReference type="PROSITE" id="PS50109">
    <property type="entry name" value="HIS_KIN"/>
    <property type="match status" value="1"/>
</dbReference>
<evidence type="ECO:0000256" key="14">
    <source>
        <dbReference type="SAM" id="Phobius"/>
    </source>
</evidence>
<evidence type="ECO:0000256" key="8">
    <source>
        <dbReference type="ARBA" id="ARBA00022741"/>
    </source>
</evidence>
<dbReference type="InterPro" id="IPR005467">
    <property type="entry name" value="His_kinase_dom"/>
</dbReference>
<dbReference type="SMART" id="SM00387">
    <property type="entry name" value="HATPase_c"/>
    <property type="match status" value="1"/>
</dbReference>
<evidence type="ECO:0000256" key="11">
    <source>
        <dbReference type="ARBA" id="ARBA00022989"/>
    </source>
</evidence>
<dbReference type="SUPFAM" id="SSF47384">
    <property type="entry name" value="Homodimeric domain of signal transducing histidine kinase"/>
    <property type="match status" value="1"/>
</dbReference>
<keyword evidence="11 14" id="KW-1133">Transmembrane helix</keyword>
<keyword evidence="5" id="KW-0597">Phosphoprotein</keyword>
<keyword evidence="4" id="KW-1003">Cell membrane</keyword>
<dbReference type="InterPro" id="IPR036097">
    <property type="entry name" value="HisK_dim/P_sf"/>
</dbReference>
<evidence type="ECO:0000256" key="13">
    <source>
        <dbReference type="ARBA" id="ARBA00023136"/>
    </source>
</evidence>
<dbReference type="InterPro" id="IPR050398">
    <property type="entry name" value="HssS/ArlS-like"/>
</dbReference>
<keyword evidence="6 17" id="KW-0808">Transferase</keyword>
<evidence type="ECO:0000256" key="3">
    <source>
        <dbReference type="ARBA" id="ARBA00012438"/>
    </source>
</evidence>
<evidence type="ECO:0000256" key="6">
    <source>
        <dbReference type="ARBA" id="ARBA00022679"/>
    </source>
</evidence>
<keyword evidence="13 14" id="KW-0472">Membrane</keyword>
<evidence type="ECO:0000256" key="12">
    <source>
        <dbReference type="ARBA" id="ARBA00023012"/>
    </source>
</evidence>
<dbReference type="SMART" id="SM00304">
    <property type="entry name" value="HAMP"/>
    <property type="match status" value="1"/>
</dbReference>
<dbReference type="Gene3D" id="1.10.8.500">
    <property type="entry name" value="HAMP domain in histidine kinase"/>
    <property type="match status" value="1"/>
</dbReference>
<comment type="catalytic activity">
    <reaction evidence="1">
        <text>ATP + protein L-histidine = ADP + protein N-phospho-L-histidine.</text>
        <dbReference type="EC" id="2.7.13.3"/>
    </reaction>
</comment>
<evidence type="ECO:0000259" key="15">
    <source>
        <dbReference type="PROSITE" id="PS50109"/>
    </source>
</evidence>
<dbReference type="Gene3D" id="1.10.287.130">
    <property type="match status" value="1"/>
</dbReference>
<dbReference type="Pfam" id="PF00512">
    <property type="entry name" value="HisKA"/>
    <property type="match status" value="1"/>
</dbReference>
<dbReference type="PRINTS" id="PR00344">
    <property type="entry name" value="BCTRLSENSOR"/>
</dbReference>
<comment type="caution">
    <text evidence="17">The sequence shown here is derived from an EMBL/GenBank/DDBJ whole genome shotgun (WGS) entry which is preliminary data.</text>
</comment>
<dbReference type="PANTHER" id="PTHR45528">
    <property type="entry name" value="SENSOR HISTIDINE KINASE CPXA"/>
    <property type="match status" value="1"/>
</dbReference>
<reference evidence="18" key="1">
    <citation type="journal article" date="2014" name="Environ. Microbiol.">
        <title>Comparative genomics of the marine bacterial genus Glaciecola reveals the high degree of genomic diversity and genomic characteristic for cold adaptation.</title>
        <authorList>
            <person name="Qin Q.L."/>
            <person name="Xie B.B."/>
            <person name="Yu Y."/>
            <person name="Shu Y.L."/>
            <person name="Rong J.C."/>
            <person name="Zhang Y.J."/>
            <person name="Zhao D.L."/>
            <person name="Chen X.L."/>
            <person name="Zhang X.Y."/>
            <person name="Chen B."/>
            <person name="Zhou B.C."/>
            <person name="Zhang Y.Z."/>
        </authorList>
    </citation>
    <scope>NUCLEOTIDE SEQUENCE [LARGE SCALE GENOMIC DNA]</scope>
    <source>
        <strain evidence="18">ACAM 615</strain>
    </source>
</reference>
<keyword evidence="10" id="KW-0067">ATP-binding</keyword>
<dbReference type="RefSeq" id="WP_006011194.1">
    <property type="nucleotide sequence ID" value="NZ_AUAV01000005.1"/>
</dbReference>
<dbReference type="GO" id="GO:0000155">
    <property type="term" value="F:phosphorelay sensor kinase activity"/>
    <property type="evidence" value="ECO:0007669"/>
    <property type="project" value="InterPro"/>
</dbReference>
<keyword evidence="18" id="KW-1185">Reference proteome</keyword>
<dbReference type="InterPro" id="IPR003660">
    <property type="entry name" value="HAMP_dom"/>
</dbReference>
<dbReference type="Gene3D" id="3.30.565.10">
    <property type="entry name" value="Histidine kinase-like ATPase, C-terminal domain"/>
    <property type="match status" value="1"/>
</dbReference>
<dbReference type="Proteomes" id="UP000006251">
    <property type="component" value="Unassembled WGS sequence"/>
</dbReference>
<dbReference type="EC" id="2.7.13.3" evidence="3"/>
<evidence type="ECO:0000256" key="10">
    <source>
        <dbReference type="ARBA" id="ARBA00022840"/>
    </source>
</evidence>
<dbReference type="SUPFAM" id="SSF55874">
    <property type="entry name" value="ATPase domain of HSP90 chaperone/DNA topoisomerase II/histidine kinase"/>
    <property type="match status" value="1"/>
</dbReference>
<feature type="transmembrane region" description="Helical" evidence="14">
    <location>
        <begin position="12"/>
        <end position="34"/>
    </location>
</feature>
<dbReference type="PANTHER" id="PTHR45528:SF1">
    <property type="entry name" value="SENSOR HISTIDINE KINASE CPXA"/>
    <property type="match status" value="1"/>
</dbReference>
<dbReference type="InterPro" id="IPR003661">
    <property type="entry name" value="HisK_dim/P_dom"/>
</dbReference>
<dbReference type="InterPro" id="IPR004358">
    <property type="entry name" value="Sig_transdc_His_kin-like_C"/>
</dbReference>
<accession>K6ZEP6</accession>
<keyword evidence="8" id="KW-0547">Nucleotide-binding</keyword>
<name>K6ZEP6_9ALTE</name>
<dbReference type="STRING" id="1121922.GCA_000428905_01176"/>
<keyword evidence="7 14" id="KW-0812">Transmembrane</keyword>
<evidence type="ECO:0000259" key="16">
    <source>
        <dbReference type="PROSITE" id="PS50885"/>
    </source>
</evidence>
<evidence type="ECO:0000256" key="4">
    <source>
        <dbReference type="ARBA" id="ARBA00022475"/>
    </source>
</evidence>
<comment type="subcellular location">
    <subcellularLocation>
        <location evidence="2">Cell membrane</location>
        <topology evidence="2">Multi-pass membrane protein</topology>
    </subcellularLocation>
</comment>
<dbReference type="InterPro" id="IPR003594">
    <property type="entry name" value="HATPase_dom"/>
</dbReference>
<dbReference type="AlphaFoldDB" id="K6ZEP6"/>
<dbReference type="SUPFAM" id="SSF158472">
    <property type="entry name" value="HAMP domain-like"/>
    <property type="match status" value="1"/>
</dbReference>
<feature type="domain" description="HAMP" evidence="16">
    <location>
        <begin position="186"/>
        <end position="240"/>
    </location>
</feature>
<feature type="domain" description="Histidine kinase" evidence="15">
    <location>
        <begin position="248"/>
        <end position="494"/>
    </location>
</feature>
<proteinExistence type="predicted"/>
<dbReference type="GO" id="GO:0005524">
    <property type="term" value="F:ATP binding"/>
    <property type="evidence" value="ECO:0007669"/>
    <property type="project" value="UniProtKB-KW"/>
</dbReference>
<dbReference type="PROSITE" id="PS50885">
    <property type="entry name" value="HAMP"/>
    <property type="match status" value="1"/>
</dbReference>
<dbReference type="Pfam" id="PF00672">
    <property type="entry name" value="HAMP"/>
    <property type="match status" value="1"/>
</dbReference>
<evidence type="ECO:0000256" key="5">
    <source>
        <dbReference type="ARBA" id="ARBA00022553"/>
    </source>
</evidence>
<keyword evidence="9 17" id="KW-0418">Kinase</keyword>
<evidence type="ECO:0000256" key="1">
    <source>
        <dbReference type="ARBA" id="ARBA00000085"/>
    </source>
</evidence>
<gene>
    <name evidence="17" type="primary">cpxA</name>
    <name evidence="17" type="ORF">GPAL_1951</name>
</gene>